<feature type="compositionally biased region" description="Polar residues" evidence="1">
    <location>
        <begin position="247"/>
        <end position="270"/>
    </location>
</feature>
<reference evidence="2 3" key="1">
    <citation type="submission" date="2011-09" db="EMBL/GenBank/DDBJ databases">
        <title>The Genome Sequence of Plasmodium vivax North Korean.</title>
        <authorList>
            <consortium name="The Broad Institute Genome Sequencing Platform"/>
            <consortium name="The Broad Institute Genome Sequencing Center for Infectious Disease"/>
            <person name="Neafsey D."/>
            <person name="Carlton J."/>
            <person name="Barnwell J."/>
            <person name="Collins W."/>
            <person name="Escalante A."/>
            <person name="Mullikin J."/>
            <person name="Saul A."/>
            <person name="Guigo R."/>
            <person name="Camara F."/>
            <person name="Young S.K."/>
            <person name="Zeng Q."/>
            <person name="Gargeya S."/>
            <person name="Fitzgerald M."/>
            <person name="Haas B."/>
            <person name="Abouelleil A."/>
            <person name="Alvarado L."/>
            <person name="Arachchi H.M."/>
            <person name="Berlin A."/>
            <person name="Brown A."/>
            <person name="Chapman S.B."/>
            <person name="Chen Z."/>
            <person name="Dunbar C."/>
            <person name="Freedman E."/>
            <person name="Gearin G."/>
            <person name="Gellesch M."/>
            <person name="Goldberg J."/>
            <person name="Griggs A."/>
            <person name="Gujja S."/>
            <person name="Heiman D."/>
            <person name="Howarth C."/>
            <person name="Larson L."/>
            <person name="Lui A."/>
            <person name="MacDonald P.J.P."/>
            <person name="Montmayeur A."/>
            <person name="Murphy C."/>
            <person name="Neiman D."/>
            <person name="Pearson M."/>
            <person name="Priest M."/>
            <person name="Roberts A."/>
            <person name="Saif S."/>
            <person name="Shea T."/>
            <person name="Shenoy N."/>
            <person name="Sisk P."/>
            <person name="Stolte C."/>
            <person name="Sykes S."/>
            <person name="Wortman J."/>
            <person name="Nusbaum C."/>
            <person name="Birren B."/>
        </authorList>
    </citation>
    <scope>NUCLEOTIDE SEQUENCE [LARGE SCALE GENOMIC DNA]</scope>
    <source>
        <strain evidence="2 3">North Korean</strain>
    </source>
</reference>
<dbReference type="Proteomes" id="UP000053239">
    <property type="component" value="Unassembled WGS sequence"/>
</dbReference>
<organism evidence="2 3">
    <name type="scientific">Plasmodium vivax North Korean</name>
    <dbReference type="NCBI Taxonomy" id="1035514"/>
    <lineage>
        <taxon>Eukaryota</taxon>
        <taxon>Sar</taxon>
        <taxon>Alveolata</taxon>
        <taxon>Apicomplexa</taxon>
        <taxon>Aconoidasida</taxon>
        <taxon>Haemosporida</taxon>
        <taxon>Plasmodiidae</taxon>
        <taxon>Plasmodium</taxon>
        <taxon>Plasmodium (Plasmodium)</taxon>
    </lineage>
</organism>
<evidence type="ECO:0008006" key="4">
    <source>
        <dbReference type="Google" id="ProtNLM"/>
    </source>
</evidence>
<proteinExistence type="predicted"/>
<dbReference type="AlphaFoldDB" id="A0A0J9TVF0"/>
<dbReference type="Pfam" id="PF05795">
    <property type="entry name" value="Plasmodium_Vir"/>
    <property type="match status" value="1"/>
</dbReference>
<sequence length="296" mass="34307">MYDELDKNVDDDTNRHLYDVLCDQIIKQFGGEIDKHKKTCMKLVRNLGFYSKNSKYFNHSYDRCNILYNWIYNSIKKDKITNVIIKNCYDDYIKAKNISEDNNTCIYYSYKDDYIEPENIMLLNVFKSYMSDTKVTLNGANNILKSFCHKYICEFVNIYNKMNSKYCLGEGSIDKMQQNTCEYLSTFKRNYMLYLYKDQKEEDKIPSLEKVEEEYILKCQKDEQRPALTAEVHAEGPLPHPRGDTQGGTHTFPSQPTHSNSDPNNSMSSTVSTAVGTVAGASSILALLYKVTQNFT</sequence>
<name>A0A0J9TVF0_PLAVI</name>
<dbReference type="InterPro" id="IPR008780">
    <property type="entry name" value="Plasmodium_Vir"/>
</dbReference>
<dbReference type="EMBL" id="KQ235419">
    <property type="protein sequence ID" value="KMZ99326.1"/>
    <property type="molecule type" value="Genomic_DNA"/>
</dbReference>
<evidence type="ECO:0000256" key="1">
    <source>
        <dbReference type="SAM" id="MobiDB-lite"/>
    </source>
</evidence>
<evidence type="ECO:0000313" key="3">
    <source>
        <dbReference type="Proteomes" id="UP000053239"/>
    </source>
</evidence>
<accession>A0A0J9TVF0</accession>
<evidence type="ECO:0000313" key="2">
    <source>
        <dbReference type="EMBL" id="KMZ99326.1"/>
    </source>
</evidence>
<protein>
    <recommendedName>
        <fullName evidence="4">Variable surface protein Vir7-like protein</fullName>
    </recommendedName>
</protein>
<gene>
    <name evidence="2" type="ORF">PVNG_02209</name>
</gene>
<feature type="region of interest" description="Disordered" evidence="1">
    <location>
        <begin position="234"/>
        <end position="270"/>
    </location>
</feature>